<keyword evidence="2" id="KW-1185">Reference proteome</keyword>
<accession>A0ABW3IGA9</accession>
<evidence type="ECO:0000313" key="1">
    <source>
        <dbReference type="EMBL" id="MFD0976563.1"/>
    </source>
</evidence>
<dbReference type="EMBL" id="JBHTJP010000032">
    <property type="protein sequence ID" value="MFD0976563.1"/>
    <property type="molecule type" value="Genomic_DNA"/>
</dbReference>
<name>A0ABW3IGA9_9FLAO</name>
<sequence length="305" mass="35996">MKPHIKEYIGAEAYKEVVHKFNGNREYEQVFETFLEDFLRDLEYSNDIEKDDTPHTLLEVPRDFINHYIKCREEGFGKTWSMTRADLKIMMDDNGVLFKCYEKVAATNKDQALKDLQVFCKTQKGDEIYTEFLIDRVINDDYARRPIENLAANYSKIYKQQIDGGKSEIYARKYADLMYGDEYQEIYCEDYAFAYEESLIKGKSEEYAELYGEKYASELINVKGRAGIYDDEESLEFARDKAKAFINGWEYATENKIKEQKIFIDCYCNAYLNTIYSDEWNSIKELEEVVLKKALEKFEKQGSLK</sequence>
<protein>
    <submittedName>
        <fullName evidence="1">Uncharacterized protein</fullName>
    </submittedName>
</protein>
<comment type="caution">
    <text evidence="1">The sequence shown here is derived from an EMBL/GenBank/DDBJ whole genome shotgun (WGS) entry which is preliminary data.</text>
</comment>
<reference evidence="2" key="1">
    <citation type="journal article" date="2019" name="Int. J. Syst. Evol. Microbiol.">
        <title>The Global Catalogue of Microorganisms (GCM) 10K type strain sequencing project: providing services to taxonomists for standard genome sequencing and annotation.</title>
        <authorList>
            <consortium name="The Broad Institute Genomics Platform"/>
            <consortium name="The Broad Institute Genome Sequencing Center for Infectious Disease"/>
            <person name="Wu L."/>
            <person name="Ma J."/>
        </authorList>
    </citation>
    <scope>NUCLEOTIDE SEQUENCE [LARGE SCALE GENOMIC DNA]</scope>
    <source>
        <strain evidence="2">CCUG 60898</strain>
    </source>
</reference>
<proteinExistence type="predicted"/>
<dbReference type="RefSeq" id="WP_380738002.1">
    <property type="nucleotide sequence ID" value="NZ_JBHTJP010000032.1"/>
</dbReference>
<organism evidence="1 2">
    <name type="scientific">Salinimicrobium gaetbulicola</name>
    <dbReference type="NCBI Taxonomy" id="999702"/>
    <lineage>
        <taxon>Bacteria</taxon>
        <taxon>Pseudomonadati</taxon>
        <taxon>Bacteroidota</taxon>
        <taxon>Flavobacteriia</taxon>
        <taxon>Flavobacteriales</taxon>
        <taxon>Flavobacteriaceae</taxon>
        <taxon>Salinimicrobium</taxon>
    </lineage>
</organism>
<evidence type="ECO:0000313" key="2">
    <source>
        <dbReference type="Proteomes" id="UP001597100"/>
    </source>
</evidence>
<dbReference type="Proteomes" id="UP001597100">
    <property type="component" value="Unassembled WGS sequence"/>
</dbReference>
<gene>
    <name evidence="1" type="ORF">ACFQ1G_07150</name>
</gene>